<comment type="caution">
    <text evidence="1">The sequence shown here is derived from an EMBL/GenBank/DDBJ whole genome shotgun (WGS) entry which is preliminary data.</text>
</comment>
<evidence type="ECO:0000313" key="2">
    <source>
        <dbReference type="Proteomes" id="UP001153076"/>
    </source>
</evidence>
<dbReference type="OrthoDB" id="1742140at2759"/>
<proteinExistence type="predicted"/>
<keyword evidence="2" id="KW-1185">Reference proteome</keyword>
<protein>
    <submittedName>
        <fullName evidence="1">Uncharacterized protein</fullName>
    </submittedName>
</protein>
<evidence type="ECO:0000313" key="1">
    <source>
        <dbReference type="EMBL" id="KAJ8444561.1"/>
    </source>
</evidence>
<organism evidence="1 2">
    <name type="scientific">Carnegiea gigantea</name>
    <dbReference type="NCBI Taxonomy" id="171969"/>
    <lineage>
        <taxon>Eukaryota</taxon>
        <taxon>Viridiplantae</taxon>
        <taxon>Streptophyta</taxon>
        <taxon>Embryophyta</taxon>
        <taxon>Tracheophyta</taxon>
        <taxon>Spermatophyta</taxon>
        <taxon>Magnoliopsida</taxon>
        <taxon>eudicotyledons</taxon>
        <taxon>Gunneridae</taxon>
        <taxon>Pentapetalae</taxon>
        <taxon>Caryophyllales</taxon>
        <taxon>Cactineae</taxon>
        <taxon>Cactaceae</taxon>
        <taxon>Cactoideae</taxon>
        <taxon>Echinocereeae</taxon>
        <taxon>Carnegiea</taxon>
    </lineage>
</organism>
<reference evidence="1" key="1">
    <citation type="submission" date="2022-04" db="EMBL/GenBank/DDBJ databases">
        <title>Carnegiea gigantea Genome sequencing and assembly v2.</title>
        <authorList>
            <person name="Copetti D."/>
            <person name="Sanderson M.J."/>
            <person name="Burquez A."/>
            <person name="Wojciechowski M.F."/>
        </authorList>
    </citation>
    <scope>NUCLEOTIDE SEQUENCE</scope>
    <source>
        <strain evidence="1">SGP5-SGP5p</strain>
        <tissue evidence="1">Aerial part</tissue>
    </source>
</reference>
<sequence length="177" mass="20278">MNEAWCVLGDFKSVLHSGDRIGGTKILDSEVKNFTDYVMTCHLQETRSCGLTSLGLIKPPLQGLIESWLMHYDMVFFILLKSTTRPMVFLNILFFSLFSLIGQKLNHNFHFATCGYPKQGFSTFLPKGRKSCQLKLLLIKLRHLLEKLIGEKYDGLHEKQAKDREKLMNTTTSSRTT</sequence>
<dbReference type="Proteomes" id="UP001153076">
    <property type="component" value="Unassembled WGS sequence"/>
</dbReference>
<name>A0A9Q1KKP0_9CARY</name>
<dbReference type="AlphaFoldDB" id="A0A9Q1KKP0"/>
<dbReference type="EMBL" id="JAKOGI010000094">
    <property type="protein sequence ID" value="KAJ8444561.1"/>
    <property type="molecule type" value="Genomic_DNA"/>
</dbReference>
<gene>
    <name evidence="1" type="ORF">Cgig2_021311</name>
</gene>
<accession>A0A9Q1KKP0</accession>